<dbReference type="Pfam" id="PF00653">
    <property type="entry name" value="BIR"/>
    <property type="match status" value="2"/>
</dbReference>
<evidence type="ECO:0000256" key="6">
    <source>
        <dbReference type="SAM" id="MobiDB-lite"/>
    </source>
</evidence>
<keyword evidence="8" id="KW-1185">Reference proteome</keyword>
<organism evidence="8 9">
    <name type="scientific">Lingula anatina</name>
    <name type="common">Brachiopod</name>
    <name type="synonym">Lingula unguis</name>
    <dbReference type="NCBI Taxonomy" id="7574"/>
    <lineage>
        <taxon>Eukaryota</taxon>
        <taxon>Metazoa</taxon>
        <taxon>Spiralia</taxon>
        <taxon>Lophotrochozoa</taxon>
        <taxon>Brachiopoda</taxon>
        <taxon>Linguliformea</taxon>
        <taxon>Lingulata</taxon>
        <taxon>Lingulida</taxon>
        <taxon>Linguloidea</taxon>
        <taxon>Lingulidae</taxon>
        <taxon>Lingula</taxon>
    </lineage>
</organism>
<dbReference type="SMART" id="SM00184">
    <property type="entry name" value="RING"/>
    <property type="match status" value="1"/>
</dbReference>
<dbReference type="Proteomes" id="UP000085678">
    <property type="component" value="Unplaced"/>
</dbReference>
<gene>
    <name evidence="9" type="primary">LOC106156105</name>
</gene>
<dbReference type="Gene3D" id="1.10.1170.10">
    <property type="entry name" value="Inhibitor Of Apoptosis Protein (2mihbC-IAP-1), Chain A"/>
    <property type="match status" value="3"/>
</dbReference>
<proteinExistence type="inferred from homology"/>
<dbReference type="Gene3D" id="1.10.8.10">
    <property type="entry name" value="DNA helicase RuvA subunit, C-terminal domain"/>
    <property type="match status" value="1"/>
</dbReference>
<dbReference type="PROSITE" id="PS50143">
    <property type="entry name" value="BIR_REPEAT_2"/>
    <property type="match status" value="2"/>
</dbReference>
<dbReference type="PROSITE" id="PS01282">
    <property type="entry name" value="BIR_REPEAT_1"/>
    <property type="match status" value="1"/>
</dbReference>
<dbReference type="FunFam" id="1.10.1170.10:FF:000002">
    <property type="entry name" value="Baculoviral IAP repeat containing 7"/>
    <property type="match status" value="1"/>
</dbReference>
<evidence type="ECO:0000256" key="2">
    <source>
        <dbReference type="ARBA" id="ARBA00022723"/>
    </source>
</evidence>
<dbReference type="InterPro" id="IPR001841">
    <property type="entry name" value="Znf_RING"/>
</dbReference>
<dbReference type="InterPro" id="IPR001370">
    <property type="entry name" value="BIR_rpt"/>
</dbReference>
<keyword evidence="4" id="KW-0862">Zinc</keyword>
<dbReference type="OrthoDB" id="10251804at2759"/>
<feature type="region of interest" description="Disordered" evidence="6">
    <location>
        <begin position="274"/>
        <end position="340"/>
    </location>
</feature>
<dbReference type="SUPFAM" id="SSF57924">
    <property type="entry name" value="Inhibitor of apoptosis (IAP) repeat"/>
    <property type="match status" value="2"/>
</dbReference>
<feature type="region of interest" description="Disordered" evidence="6">
    <location>
        <begin position="200"/>
        <end position="223"/>
    </location>
</feature>
<dbReference type="GO" id="GO:0008270">
    <property type="term" value="F:zinc ion binding"/>
    <property type="evidence" value="ECO:0007669"/>
    <property type="project" value="UniProtKB-KW"/>
</dbReference>
<dbReference type="GO" id="GO:0061630">
    <property type="term" value="F:ubiquitin protein ligase activity"/>
    <property type="evidence" value="ECO:0007669"/>
    <property type="project" value="TreeGrafter"/>
</dbReference>
<dbReference type="GO" id="GO:0043027">
    <property type="term" value="F:cysteine-type endopeptidase inhibitor activity involved in apoptotic process"/>
    <property type="evidence" value="ECO:0007669"/>
    <property type="project" value="TreeGrafter"/>
</dbReference>
<sequence length="405" mass="45604">MFVYSGTDDMVKCVSSCKGALRNFEKGDTGVGEHVRHFPRCEFVIQYRYNPQFYDAVKIFLEENQFQLENVRPIPSGTCLALPLPARPDLIDVRVRLATFQRWPPGISQRPRELSEAGFYYLGVGDRVKCFQCGGGMCNWQVDDKPWEMHEVWFPNCAFVQQHLAQIQTAISGTSKGSGEHSGNKIETFENHFAVSADLDNKSTPQLPSNSTAKPSKKKQKVDMTRPFVRAVLPFFSEDLVRKGIRRYWRETGKEFNNAEELMDYLYEIEDKDIPTDSSESDSELDPSLPRGATNPNTDDENALQRETVTNSPPLPTLKSPNSFLMSAMKNGPGKEEDPADEVTLLEENRRLREEKVCKICLDAEISTVILPCGHLVCCGSCVVALKVCPICRGRIQGTVKTFLT</sequence>
<keyword evidence="2" id="KW-0479">Metal-binding</keyword>
<evidence type="ECO:0000256" key="1">
    <source>
        <dbReference type="ARBA" id="ARBA00006672"/>
    </source>
</evidence>
<dbReference type="PROSITE" id="PS50089">
    <property type="entry name" value="ZF_RING_2"/>
    <property type="match status" value="1"/>
</dbReference>
<accession>A0A1S3HKX2</accession>
<evidence type="ECO:0000256" key="4">
    <source>
        <dbReference type="ARBA" id="ARBA00022833"/>
    </source>
</evidence>
<dbReference type="CDD" id="cd00022">
    <property type="entry name" value="BIR"/>
    <property type="match status" value="1"/>
</dbReference>
<dbReference type="RefSeq" id="XP_013386672.1">
    <property type="nucleotide sequence ID" value="XM_013531218.1"/>
</dbReference>
<dbReference type="PANTHER" id="PTHR10044">
    <property type="entry name" value="INHIBITOR OF APOPTOSIS"/>
    <property type="match status" value="1"/>
</dbReference>
<evidence type="ECO:0000259" key="7">
    <source>
        <dbReference type="PROSITE" id="PS50089"/>
    </source>
</evidence>
<dbReference type="SMART" id="SM00238">
    <property type="entry name" value="BIR"/>
    <property type="match status" value="1"/>
</dbReference>
<dbReference type="Gene3D" id="1.10.533.10">
    <property type="entry name" value="Death Domain, Fas"/>
    <property type="match status" value="1"/>
</dbReference>
<protein>
    <submittedName>
        <fullName evidence="9">Baculoviral IAP repeat-containing protein 3-like</fullName>
    </submittedName>
</protein>
<feature type="compositionally biased region" description="Polar residues" evidence="6">
    <location>
        <begin position="202"/>
        <end position="214"/>
    </location>
</feature>
<dbReference type="GO" id="GO:0005737">
    <property type="term" value="C:cytoplasm"/>
    <property type="evidence" value="ECO:0007669"/>
    <property type="project" value="TreeGrafter"/>
</dbReference>
<dbReference type="GO" id="GO:0051726">
    <property type="term" value="P:regulation of cell cycle"/>
    <property type="evidence" value="ECO:0007669"/>
    <property type="project" value="TreeGrafter"/>
</dbReference>
<dbReference type="AlphaFoldDB" id="A0A1S3HKX2"/>
<evidence type="ECO:0000256" key="3">
    <source>
        <dbReference type="ARBA" id="ARBA00022771"/>
    </source>
</evidence>
<dbReference type="PANTHER" id="PTHR10044:SF139">
    <property type="entry name" value="DEATH-ASSOCIATED INHIBITOR OF APOPTOSIS 2"/>
    <property type="match status" value="1"/>
</dbReference>
<dbReference type="GeneID" id="106156105"/>
<evidence type="ECO:0000256" key="5">
    <source>
        <dbReference type="PROSITE-ProRule" id="PRU00175"/>
    </source>
</evidence>
<dbReference type="Pfam" id="PF13920">
    <property type="entry name" value="zf-C3HC4_3"/>
    <property type="match status" value="1"/>
</dbReference>
<dbReference type="CDD" id="cd16713">
    <property type="entry name" value="RING-HC_BIRC2_3_7"/>
    <property type="match status" value="1"/>
</dbReference>
<dbReference type="GO" id="GO:0031398">
    <property type="term" value="P:positive regulation of protein ubiquitination"/>
    <property type="evidence" value="ECO:0007669"/>
    <property type="project" value="TreeGrafter"/>
</dbReference>
<evidence type="ECO:0000313" key="9">
    <source>
        <dbReference type="RefSeq" id="XP_013386672.1"/>
    </source>
</evidence>
<comment type="similarity">
    <text evidence="1">Belongs to the IAP family.</text>
</comment>
<dbReference type="InterPro" id="IPR011029">
    <property type="entry name" value="DEATH-like_dom_sf"/>
</dbReference>
<feature type="domain" description="RING-type" evidence="7">
    <location>
        <begin position="358"/>
        <end position="393"/>
    </location>
</feature>
<dbReference type="STRING" id="7574.A0A1S3HKX2"/>
<dbReference type="InterPro" id="IPR050784">
    <property type="entry name" value="IAP"/>
</dbReference>
<name>A0A1S3HKX2_LINAN</name>
<dbReference type="GO" id="GO:0043066">
    <property type="term" value="P:negative regulation of apoptotic process"/>
    <property type="evidence" value="ECO:0007669"/>
    <property type="project" value="TreeGrafter"/>
</dbReference>
<dbReference type="InParanoid" id="A0A1S3HKX2"/>
<dbReference type="GO" id="GO:0005634">
    <property type="term" value="C:nucleus"/>
    <property type="evidence" value="ECO:0007669"/>
    <property type="project" value="TreeGrafter"/>
</dbReference>
<evidence type="ECO:0000313" key="8">
    <source>
        <dbReference type="Proteomes" id="UP000085678"/>
    </source>
</evidence>
<dbReference type="KEGG" id="lak:106156105"/>
<keyword evidence="3 5" id="KW-0863">Zinc-finger</keyword>
<reference evidence="9" key="1">
    <citation type="submission" date="2025-08" db="UniProtKB">
        <authorList>
            <consortium name="RefSeq"/>
        </authorList>
    </citation>
    <scope>IDENTIFICATION</scope>
    <source>
        <tissue evidence="9">Gonads</tissue>
    </source>
</reference>